<evidence type="ECO:0000259" key="4">
    <source>
        <dbReference type="PROSITE" id="PS50110"/>
    </source>
</evidence>
<keyword evidence="2" id="KW-0597">Phosphoprotein</keyword>
<dbReference type="GO" id="GO:0016791">
    <property type="term" value="F:phosphatase activity"/>
    <property type="evidence" value="ECO:0007669"/>
    <property type="project" value="TreeGrafter"/>
</dbReference>
<dbReference type="AlphaFoldDB" id="A0A7W3T3Y5"/>
<dbReference type="CDD" id="cd00130">
    <property type="entry name" value="PAS"/>
    <property type="match status" value="1"/>
</dbReference>
<feature type="region of interest" description="Disordered" evidence="3">
    <location>
        <begin position="308"/>
        <end position="345"/>
    </location>
</feature>
<reference evidence="8" key="1">
    <citation type="submission" date="2019-10" db="EMBL/GenBank/DDBJ databases">
        <title>Streptomyces sp. nov., a novel actinobacterium isolated from alkaline environment.</title>
        <authorList>
            <person name="Golinska P."/>
        </authorList>
    </citation>
    <scope>NUCLEOTIDE SEQUENCE [LARGE SCALE GENOMIC DNA]</scope>
    <source>
        <strain evidence="8">DSM 42108</strain>
    </source>
</reference>
<dbReference type="RefSeq" id="WP_182664045.1">
    <property type="nucleotide sequence ID" value="NZ_VKHS01000296.1"/>
</dbReference>
<dbReference type="PROSITE" id="PS50110">
    <property type="entry name" value="RESPONSE_REGULATORY"/>
    <property type="match status" value="1"/>
</dbReference>
<dbReference type="Pfam" id="PF00072">
    <property type="entry name" value="Response_reg"/>
    <property type="match status" value="1"/>
</dbReference>
<feature type="domain" description="PAS" evidence="5">
    <location>
        <begin position="138"/>
        <end position="170"/>
    </location>
</feature>
<evidence type="ECO:0000259" key="6">
    <source>
        <dbReference type="PROSITE" id="PS50113"/>
    </source>
</evidence>
<dbReference type="InterPro" id="IPR036457">
    <property type="entry name" value="PPM-type-like_dom_sf"/>
</dbReference>
<evidence type="ECO:0000256" key="3">
    <source>
        <dbReference type="SAM" id="MobiDB-lite"/>
    </source>
</evidence>
<dbReference type="SMART" id="SM00086">
    <property type="entry name" value="PAC"/>
    <property type="match status" value="1"/>
</dbReference>
<dbReference type="InterPro" id="IPR052016">
    <property type="entry name" value="Bact_Sigma-Reg"/>
</dbReference>
<dbReference type="Pfam" id="PF13581">
    <property type="entry name" value="HATPase_c_2"/>
    <property type="match status" value="1"/>
</dbReference>
<dbReference type="InterPro" id="IPR003594">
    <property type="entry name" value="HATPase_dom"/>
</dbReference>
<dbReference type="CDD" id="cd16936">
    <property type="entry name" value="HATPase_RsbW-like"/>
    <property type="match status" value="1"/>
</dbReference>
<dbReference type="SMART" id="SM00331">
    <property type="entry name" value="PP2C_SIG"/>
    <property type="match status" value="1"/>
</dbReference>
<proteinExistence type="predicted"/>
<feature type="modified residue" description="4-aspartylphosphate" evidence="2">
    <location>
        <position position="55"/>
    </location>
</feature>
<dbReference type="Gene3D" id="3.30.450.20">
    <property type="entry name" value="PAS domain"/>
    <property type="match status" value="1"/>
</dbReference>
<dbReference type="Gene3D" id="3.60.40.10">
    <property type="entry name" value="PPM-type phosphatase domain"/>
    <property type="match status" value="1"/>
</dbReference>
<dbReference type="Pfam" id="PF07228">
    <property type="entry name" value="SpoIIE"/>
    <property type="match status" value="1"/>
</dbReference>
<feature type="domain" description="Response regulatory" evidence="4">
    <location>
        <begin position="7"/>
        <end position="122"/>
    </location>
</feature>
<evidence type="ECO:0000313" key="7">
    <source>
        <dbReference type="EMBL" id="MBB0230515.1"/>
    </source>
</evidence>
<evidence type="ECO:0000313" key="8">
    <source>
        <dbReference type="Proteomes" id="UP000530234"/>
    </source>
</evidence>
<dbReference type="GO" id="GO:0000160">
    <property type="term" value="P:phosphorelay signal transduction system"/>
    <property type="evidence" value="ECO:0007669"/>
    <property type="project" value="InterPro"/>
</dbReference>
<keyword evidence="8" id="KW-1185">Reference proteome</keyword>
<dbReference type="PANTHER" id="PTHR43156">
    <property type="entry name" value="STAGE II SPORULATION PROTEIN E-RELATED"/>
    <property type="match status" value="1"/>
</dbReference>
<dbReference type="SUPFAM" id="SSF55874">
    <property type="entry name" value="ATPase domain of HSP90 chaperone/DNA topoisomerase II/histidine kinase"/>
    <property type="match status" value="1"/>
</dbReference>
<feature type="domain" description="PAC" evidence="6">
    <location>
        <begin position="208"/>
        <end position="260"/>
    </location>
</feature>
<dbReference type="PROSITE" id="PS50112">
    <property type="entry name" value="PAS"/>
    <property type="match status" value="1"/>
</dbReference>
<organism evidence="7 8">
    <name type="scientific">Streptomyces calidiresistens</name>
    <dbReference type="NCBI Taxonomy" id="1485586"/>
    <lineage>
        <taxon>Bacteria</taxon>
        <taxon>Bacillati</taxon>
        <taxon>Actinomycetota</taxon>
        <taxon>Actinomycetes</taxon>
        <taxon>Kitasatosporales</taxon>
        <taxon>Streptomycetaceae</taxon>
        <taxon>Streptomyces</taxon>
    </lineage>
</organism>
<keyword evidence="1" id="KW-0378">Hydrolase</keyword>
<dbReference type="InterPro" id="IPR036890">
    <property type="entry name" value="HATPase_C_sf"/>
</dbReference>
<evidence type="ECO:0000259" key="5">
    <source>
        <dbReference type="PROSITE" id="PS50112"/>
    </source>
</evidence>
<dbReference type="Gene3D" id="3.30.565.10">
    <property type="entry name" value="Histidine kinase-like ATPase, C-terminal domain"/>
    <property type="match status" value="1"/>
</dbReference>
<dbReference type="EMBL" id="VKHS01000296">
    <property type="protein sequence ID" value="MBB0230515.1"/>
    <property type="molecule type" value="Genomic_DNA"/>
</dbReference>
<dbReference type="InterPro" id="IPR001932">
    <property type="entry name" value="PPM-type_phosphatase-like_dom"/>
</dbReference>
<dbReference type="SUPFAM" id="SSF55785">
    <property type="entry name" value="PYP-like sensor domain (PAS domain)"/>
    <property type="match status" value="1"/>
</dbReference>
<dbReference type="CDD" id="cd17574">
    <property type="entry name" value="REC_OmpR"/>
    <property type="match status" value="1"/>
</dbReference>
<dbReference type="InterPro" id="IPR035965">
    <property type="entry name" value="PAS-like_dom_sf"/>
</dbReference>
<protein>
    <submittedName>
        <fullName evidence="7">SpoIIE family protein phosphatase</fullName>
    </submittedName>
</protein>
<evidence type="ECO:0000256" key="1">
    <source>
        <dbReference type="ARBA" id="ARBA00022801"/>
    </source>
</evidence>
<comment type="caution">
    <text evidence="7">The sequence shown here is derived from an EMBL/GenBank/DDBJ whole genome shotgun (WGS) entry which is preliminary data.</text>
</comment>
<dbReference type="Gene3D" id="3.40.50.2300">
    <property type="match status" value="1"/>
</dbReference>
<dbReference type="Pfam" id="PF08448">
    <property type="entry name" value="PAS_4"/>
    <property type="match status" value="1"/>
</dbReference>
<accession>A0A7W3T3Y5</accession>
<dbReference type="InterPro" id="IPR013656">
    <property type="entry name" value="PAS_4"/>
</dbReference>
<dbReference type="InterPro" id="IPR000014">
    <property type="entry name" value="PAS"/>
</dbReference>
<feature type="non-terminal residue" evidence="7">
    <location>
        <position position="1"/>
    </location>
</feature>
<dbReference type="NCBIfam" id="TIGR00229">
    <property type="entry name" value="sensory_box"/>
    <property type="match status" value="1"/>
</dbReference>
<dbReference type="PROSITE" id="PS50113">
    <property type="entry name" value="PAC"/>
    <property type="match status" value="1"/>
</dbReference>
<dbReference type="SMART" id="SM00448">
    <property type="entry name" value="REC"/>
    <property type="match status" value="1"/>
</dbReference>
<dbReference type="PANTHER" id="PTHR43156:SF2">
    <property type="entry name" value="STAGE II SPORULATION PROTEIN E"/>
    <property type="match status" value="1"/>
</dbReference>
<dbReference type="InterPro" id="IPR000700">
    <property type="entry name" value="PAS-assoc_C"/>
</dbReference>
<evidence type="ECO:0000256" key="2">
    <source>
        <dbReference type="PROSITE-ProRule" id="PRU00169"/>
    </source>
</evidence>
<dbReference type="InterPro" id="IPR011006">
    <property type="entry name" value="CheY-like_superfamily"/>
</dbReference>
<dbReference type="Proteomes" id="UP000530234">
    <property type="component" value="Unassembled WGS sequence"/>
</dbReference>
<dbReference type="InterPro" id="IPR001610">
    <property type="entry name" value="PAC"/>
</dbReference>
<gene>
    <name evidence="7" type="ORF">FOE67_13575</name>
</gene>
<sequence>FPPTASRVLIADDNGDMRDYLTGLLREEHRVTAVPDGLAALEAVRADPPDLVVSDVMMPRMDGLRLVAALRADPRTAGVPVLLLSARAGQEASIEGLEAGADDYLVKPFSAGELRARVRTNVELARLRNHHAHWRAALIDSLQEAFFVCDEEGAVIEINAAFTDLLGYGPGGLPYPPEHPWWPGTRRHPEEHRIAAETFARLRDGAEGHHETPVVHRDGHLLWVAVGFKEVRDPDTGRRLVVGTLRDITEERFTAQREAAMAALGIRLAEASGTEEALRVAMEELRDLWHARRIIAAHRDETGWVRRIASVPEQDPPTDGENPPVSPDRRGRDSGDGSPGGPLEKAVVGLYDTVPLRPVTTRDPTGVGITLDHPGGRLALWIEPAPHRPLGPEDTTLLAVLGGRLGQALHRVHTFEQHRETALGLQRAILGPDHLPDGFAVRYEPAARPLQVGGDWYDTVELPDGRIGIVVGDCVGRGLEAATVMGQLRSACRALLLESTGPARTLTALDRFAALVPGAICTTVFCGVLEPDTGRLVYSSAGHPPGILVRPDGGHDLLEGGRSTPLAVRPDHPRPEAERTLPPTSVLLLYTDGLVERRRHPLDVGIERAAAVVADHLDAPLQELADAVMRGLEPSPEEDGGAAAPFSGAGYRDDVAMLLYRHARPLEVTFPAESARLAGVRAALRAWLTELELERRSIQRILVVAGEACANAVEHGHRHTPGGAVRLTARATAREIHLTVADSGTWRVPRPDPGAHRGRGLRLIRGLAERVTVESDEDGTTVDAHVRIDR</sequence>
<name>A0A7W3T3Y5_9ACTN</name>
<dbReference type="InterPro" id="IPR001789">
    <property type="entry name" value="Sig_transdc_resp-reg_receiver"/>
</dbReference>
<dbReference type="SUPFAM" id="SSF52172">
    <property type="entry name" value="CheY-like"/>
    <property type="match status" value="1"/>
</dbReference>